<proteinExistence type="predicted"/>
<dbReference type="PANTHER" id="PTHR48059:SF30">
    <property type="entry name" value="OS06G0587000 PROTEIN"/>
    <property type="match status" value="1"/>
</dbReference>
<feature type="transmembrane region" description="Helical" evidence="3">
    <location>
        <begin position="261"/>
        <end position="281"/>
    </location>
</feature>
<feature type="region of interest" description="Disordered" evidence="2">
    <location>
        <begin position="1"/>
        <end position="151"/>
    </location>
</feature>
<keyword evidence="5" id="KW-1185">Reference proteome</keyword>
<evidence type="ECO:0000256" key="2">
    <source>
        <dbReference type="SAM" id="MobiDB-lite"/>
    </source>
</evidence>
<organism evidence="4 5">
    <name type="scientific">Cylindrotheca closterium</name>
    <dbReference type="NCBI Taxonomy" id="2856"/>
    <lineage>
        <taxon>Eukaryota</taxon>
        <taxon>Sar</taxon>
        <taxon>Stramenopiles</taxon>
        <taxon>Ochrophyta</taxon>
        <taxon>Bacillariophyta</taxon>
        <taxon>Bacillariophyceae</taxon>
        <taxon>Bacillariophycidae</taxon>
        <taxon>Bacillariales</taxon>
        <taxon>Bacillariaceae</taxon>
        <taxon>Cylindrotheca</taxon>
    </lineage>
</organism>
<feature type="compositionally biased region" description="Basic and acidic residues" evidence="2">
    <location>
        <begin position="64"/>
        <end position="92"/>
    </location>
</feature>
<keyword evidence="3" id="KW-0812">Transmembrane</keyword>
<keyword evidence="3" id="KW-0472">Membrane</keyword>
<feature type="region of interest" description="Disordered" evidence="2">
    <location>
        <begin position="167"/>
        <end position="232"/>
    </location>
</feature>
<dbReference type="InterPro" id="IPR051848">
    <property type="entry name" value="PGIP"/>
</dbReference>
<evidence type="ECO:0000256" key="3">
    <source>
        <dbReference type="SAM" id="Phobius"/>
    </source>
</evidence>
<feature type="compositionally biased region" description="Basic and acidic residues" evidence="2">
    <location>
        <begin position="37"/>
        <end position="46"/>
    </location>
</feature>
<evidence type="ECO:0008006" key="6">
    <source>
        <dbReference type="Google" id="ProtNLM"/>
    </source>
</evidence>
<feature type="compositionally biased region" description="Basic and acidic residues" evidence="2">
    <location>
        <begin position="135"/>
        <end position="151"/>
    </location>
</feature>
<name>A0AAD2FVJ1_9STRA</name>
<dbReference type="Pfam" id="PF00560">
    <property type="entry name" value="LRR_1"/>
    <property type="match status" value="1"/>
</dbReference>
<dbReference type="EMBL" id="CAKOGP040001858">
    <property type="protein sequence ID" value="CAJ1954107.1"/>
    <property type="molecule type" value="Genomic_DNA"/>
</dbReference>
<dbReference type="PANTHER" id="PTHR48059">
    <property type="entry name" value="POLYGALACTURONASE INHIBITOR 1"/>
    <property type="match status" value="1"/>
</dbReference>
<feature type="compositionally biased region" description="Polar residues" evidence="2">
    <location>
        <begin position="99"/>
        <end position="111"/>
    </location>
</feature>
<evidence type="ECO:0000313" key="4">
    <source>
        <dbReference type="EMBL" id="CAJ1954107.1"/>
    </source>
</evidence>
<feature type="compositionally biased region" description="Basic and acidic residues" evidence="2">
    <location>
        <begin position="177"/>
        <end position="186"/>
    </location>
</feature>
<reference evidence="4" key="1">
    <citation type="submission" date="2023-08" db="EMBL/GenBank/DDBJ databases">
        <authorList>
            <person name="Audoor S."/>
            <person name="Bilcke G."/>
        </authorList>
    </citation>
    <scope>NUCLEOTIDE SEQUENCE</scope>
</reference>
<keyword evidence="3" id="KW-1133">Transmembrane helix</keyword>
<dbReference type="InterPro" id="IPR001611">
    <property type="entry name" value="Leu-rich_rpt"/>
</dbReference>
<dbReference type="Gene3D" id="3.80.10.10">
    <property type="entry name" value="Ribonuclease Inhibitor"/>
    <property type="match status" value="2"/>
</dbReference>
<evidence type="ECO:0000256" key="1">
    <source>
        <dbReference type="ARBA" id="ARBA00004196"/>
    </source>
</evidence>
<dbReference type="AlphaFoldDB" id="A0AAD2FVJ1"/>
<feature type="compositionally biased region" description="Polar residues" evidence="2">
    <location>
        <begin position="49"/>
        <end position="58"/>
    </location>
</feature>
<comment type="caution">
    <text evidence="4">The sequence shown here is derived from an EMBL/GenBank/DDBJ whole genome shotgun (WGS) entry which is preliminary data.</text>
</comment>
<dbReference type="SUPFAM" id="SSF52058">
    <property type="entry name" value="L domain-like"/>
    <property type="match status" value="1"/>
</dbReference>
<feature type="compositionally biased region" description="Basic and acidic residues" evidence="2">
    <location>
        <begin position="9"/>
        <end position="24"/>
    </location>
</feature>
<dbReference type="Proteomes" id="UP001295423">
    <property type="component" value="Unassembled WGS sequence"/>
</dbReference>
<evidence type="ECO:0000313" key="5">
    <source>
        <dbReference type="Proteomes" id="UP001295423"/>
    </source>
</evidence>
<dbReference type="InterPro" id="IPR032675">
    <property type="entry name" value="LRR_dom_sf"/>
</dbReference>
<sequence length="727" mass="80229">MKRGNSGNHESDDRNQNGSERKQVVETTGALGSSRTEIAESFKSEDGTVDNNRTSVTLSPKMIQDQRIKEMEHERRERAKQQRQQELRHNPMVEESSPDETSSATSVINHSSSEDDHRTRSGGSQSRPYPNQMEKYWDKQFGRESVKSKTDRDNLFASVMSSVSTLDANMDAPNDDPVLKQGERKNNIRPIPVAPGAYAQVGPTAGANNTDGGSASPLDEENASPLETRTSSNLVHANKVDDAQAIVDATDVQRDNFKRRLLIGAVFIFAVSLALGLYFGLNSNKSQVGAPDCDGICCAHYEVPIGHLAPLSCSCFGTTQLIYDRHDGFEQHNFDKAKSYFMELLTSQEKIMISSESMKGNNISFVSSAMQELELMQGNSCHPYDQVLLMFASNVTFEMYMNKRRSSIRNSHLMLASLFIATNGINWTQSKGWFDVVAEDEEDSEDEVFDLCDWFGLQCLFENHANVLDLSENNLNGTLSPMLFLFTGLQELDVSGNLALSGRIPNEIGNLFQLTSLSIAETNLYGTIPSELASIRQLHELTLVGHDDPCSGCHGEIPPSLFDNPFLRSVDISLHGLVSPLPSEIQLASNLRTLTLSAAGLIGLIPTEIGVLTSLKVLDLSYNKFDFGGSIPSELSNLPELVFLNVAYSGLNETIPESFCDVHANTTKTQLLVATSCQHPLCSCCRNLTGRITTASGGYMIDITCVQPNHDWMEELAECTDEWWLDD</sequence>
<accession>A0AAD2FVJ1</accession>
<gene>
    <name evidence="4" type="ORF">CYCCA115_LOCUS14702</name>
</gene>
<protein>
    <recommendedName>
        <fullName evidence="6">L domain-like protein</fullName>
    </recommendedName>
</protein>
<comment type="subcellular location">
    <subcellularLocation>
        <location evidence="1">Cell envelope</location>
    </subcellularLocation>
</comment>